<sequence length="148" mass="17637">MMNYPNESQVNPQPQKSEILISYSRQQLKNMDFDPTKPENYYLNKKPQNISTNQPAQFSNMQINQVQGFPNPQYQFQGDAMKQDKTSQYNYPPVNKYQIQGEYNQNQSNLQKTNKIVFNKIESYDDFRSKQKETSNYNTYKQYQGEQK</sequence>
<reference evidence="2 3" key="1">
    <citation type="journal article" date="2006" name="Nature">
        <title>Global trends of whole-genome duplications revealed by the ciliate Paramecium tetraurelia.</title>
        <authorList>
            <consortium name="Genoscope"/>
            <person name="Aury J.-M."/>
            <person name="Jaillon O."/>
            <person name="Duret L."/>
            <person name="Noel B."/>
            <person name="Jubin C."/>
            <person name="Porcel B.M."/>
            <person name="Segurens B."/>
            <person name="Daubin V."/>
            <person name="Anthouard V."/>
            <person name="Aiach N."/>
            <person name="Arnaiz O."/>
            <person name="Billaut A."/>
            <person name="Beisson J."/>
            <person name="Blanc I."/>
            <person name="Bouhouche K."/>
            <person name="Camara F."/>
            <person name="Duharcourt S."/>
            <person name="Guigo R."/>
            <person name="Gogendeau D."/>
            <person name="Katinka M."/>
            <person name="Keller A.-M."/>
            <person name="Kissmehl R."/>
            <person name="Klotz C."/>
            <person name="Koll F."/>
            <person name="Le Moue A."/>
            <person name="Lepere C."/>
            <person name="Malinsky S."/>
            <person name="Nowacki M."/>
            <person name="Nowak J.K."/>
            <person name="Plattner H."/>
            <person name="Poulain J."/>
            <person name="Ruiz F."/>
            <person name="Serrano V."/>
            <person name="Zagulski M."/>
            <person name="Dessen P."/>
            <person name="Betermier M."/>
            <person name="Weissenbach J."/>
            <person name="Scarpelli C."/>
            <person name="Schachter V."/>
            <person name="Sperling L."/>
            <person name="Meyer E."/>
            <person name="Cohen J."/>
            <person name="Wincker P."/>
        </authorList>
    </citation>
    <scope>NUCLEOTIDE SEQUENCE [LARGE SCALE GENOMIC DNA]</scope>
    <source>
        <strain evidence="2 3">Stock d4-2</strain>
    </source>
</reference>
<evidence type="ECO:0000313" key="3">
    <source>
        <dbReference type="Proteomes" id="UP000000600"/>
    </source>
</evidence>
<accession>A0BRR0</accession>
<dbReference type="InParanoid" id="A0BRR0"/>
<dbReference type="HOGENOM" id="CLU_1762308_0_0_1"/>
<dbReference type="OMA" id="MNYPNES"/>
<feature type="region of interest" description="Disordered" evidence="1">
    <location>
        <begin position="1"/>
        <end position="21"/>
    </location>
</feature>
<dbReference type="RefSeq" id="XP_001428625.1">
    <property type="nucleotide sequence ID" value="XM_001428588.2"/>
</dbReference>
<feature type="compositionally biased region" description="Polar residues" evidence="1">
    <location>
        <begin position="1"/>
        <end position="16"/>
    </location>
</feature>
<protein>
    <submittedName>
        <fullName evidence="2">Uncharacterized protein</fullName>
    </submittedName>
</protein>
<proteinExistence type="predicted"/>
<keyword evidence="3" id="KW-1185">Reference proteome</keyword>
<organism evidence="2 3">
    <name type="scientific">Paramecium tetraurelia</name>
    <dbReference type="NCBI Taxonomy" id="5888"/>
    <lineage>
        <taxon>Eukaryota</taxon>
        <taxon>Sar</taxon>
        <taxon>Alveolata</taxon>
        <taxon>Ciliophora</taxon>
        <taxon>Intramacronucleata</taxon>
        <taxon>Oligohymenophorea</taxon>
        <taxon>Peniculida</taxon>
        <taxon>Parameciidae</taxon>
        <taxon>Paramecium</taxon>
    </lineage>
</organism>
<gene>
    <name evidence="2" type="ORF">GSPATT00031458001</name>
</gene>
<name>A0BRR0_PARTE</name>
<dbReference type="KEGG" id="ptm:GSPATT00031458001"/>
<dbReference type="AlphaFoldDB" id="A0BRR0"/>
<evidence type="ECO:0000313" key="2">
    <source>
        <dbReference type="EMBL" id="CAK61227.1"/>
    </source>
</evidence>
<dbReference type="OrthoDB" id="313200at2759"/>
<evidence type="ECO:0000256" key="1">
    <source>
        <dbReference type="SAM" id="MobiDB-lite"/>
    </source>
</evidence>
<dbReference type="Proteomes" id="UP000000600">
    <property type="component" value="Unassembled WGS sequence"/>
</dbReference>
<dbReference type="EMBL" id="CT868012">
    <property type="protein sequence ID" value="CAK61227.1"/>
    <property type="molecule type" value="Genomic_DNA"/>
</dbReference>
<dbReference type="GeneID" id="5014409"/>